<organism evidence="9 10">
    <name type="scientific">Clathrus columnatus</name>
    <dbReference type="NCBI Taxonomy" id="1419009"/>
    <lineage>
        <taxon>Eukaryota</taxon>
        <taxon>Fungi</taxon>
        <taxon>Dikarya</taxon>
        <taxon>Basidiomycota</taxon>
        <taxon>Agaricomycotina</taxon>
        <taxon>Agaricomycetes</taxon>
        <taxon>Phallomycetidae</taxon>
        <taxon>Phallales</taxon>
        <taxon>Clathraceae</taxon>
        <taxon>Clathrus</taxon>
    </lineage>
</organism>
<keyword evidence="7" id="KW-0472">Membrane</keyword>
<gene>
    <name evidence="9" type="ORF">Clacol_007008</name>
</gene>
<keyword evidence="7" id="KW-1133">Transmembrane helix</keyword>
<dbReference type="Pfam" id="PF00248">
    <property type="entry name" value="Aldo_ket_red"/>
    <property type="match status" value="2"/>
</dbReference>
<name>A0AAV5AJB6_9AGAM</name>
<keyword evidence="3" id="KW-0560">Oxidoreductase</keyword>
<dbReference type="InterPro" id="IPR036812">
    <property type="entry name" value="NAD(P)_OxRdtase_dom_sf"/>
</dbReference>
<evidence type="ECO:0000256" key="3">
    <source>
        <dbReference type="ARBA" id="ARBA00023002"/>
    </source>
</evidence>
<evidence type="ECO:0000256" key="4">
    <source>
        <dbReference type="PIRSR" id="PIRSR000097-1"/>
    </source>
</evidence>
<dbReference type="PRINTS" id="PR00069">
    <property type="entry name" value="ALDKETRDTASE"/>
</dbReference>
<dbReference type="InterPro" id="IPR044494">
    <property type="entry name" value="AKR3C2/3"/>
</dbReference>
<evidence type="ECO:0000313" key="10">
    <source>
        <dbReference type="Proteomes" id="UP001050691"/>
    </source>
</evidence>
<dbReference type="InterPro" id="IPR020471">
    <property type="entry name" value="AKR"/>
</dbReference>
<dbReference type="GO" id="GO:0016616">
    <property type="term" value="F:oxidoreductase activity, acting on the CH-OH group of donors, NAD or NADP as acceptor"/>
    <property type="evidence" value="ECO:0007669"/>
    <property type="project" value="UniProtKB-ARBA"/>
</dbReference>
<evidence type="ECO:0000259" key="8">
    <source>
        <dbReference type="Pfam" id="PF00248"/>
    </source>
</evidence>
<evidence type="ECO:0000313" key="9">
    <source>
        <dbReference type="EMBL" id="GJJ12763.1"/>
    </source>
</evidence>
<dbReference type="EMBL" id="BPWL01000008">
    <property type="protein sequence ID" value="GJJ12763.1"/>
    <property type="molecule type" value="Genomic_DNA"/>
</dbReference>
<accession>A0AAV5AJB6</accession>
<feature type="binding site" evidence="5">
    <location>
        <position position="104"/>
    </location>
    <ligand>
        <name>substrate</name>
    </ligand>
</feature>
<feature type="transmembrane region" description="Helical" evidence="7">
    <location>
        <begin position="285"/>
        <end position="305"/>
    </location>
</feature>
<evidence type="ECO:0000256" key="1">
    <source>
        <dbReference type="ARBA" id="ARBA00007905"/>
    </source>
</evidence>
<reference evidence="9" key="1">
    <citation type="submission" date="2021-10" db="EMBL/GenBank/DDBJ databases">
        <title>De novo Genome Assembly of Clathrus columnatus (Basidiomycota, Fungi) Using Illumina and Nanopore Sequence Data.</title>
        <authorList>
            <person name="Ogiso-Tanaka E."/>
            <person name="Itagaki H."/>
            <person name="Hosoya T."/>
            <person name="Hosaka K."/>
        </authorList>
    </citation>
    <scope>NUCLEOTIDE SEQUENCE</scope>
    <source>
        <strain evidence="9">MO-923</strain>
    </source>
</reference>
<dbReference type="AlphaFoldDB" id="A0AAV5AJB6"/>
<proteinExistence type="inferred from homology"/>
<feature type="active site" description="Proton donor" evidence="4">
    <location>
        <position position="50"/>
    </location>
</feature>
<evidence type="ECO:0000256" key="2">
    <source>
        <dbReference type="ARBA" id="ARBA00022857"/>
    </source>
</evidence>
<evidence type="ECO:0000256" key="6">
    <source>
        <dbReference type="PIRSR" id="PIRSR000097-3"/>
    </source>
</evidence>
<dbReference type="CDD" id="cd19120">
    <property type="entry name" value="AKR_AKR3C2-3"/>
    <property type="match status" value="1"/>
</dbReference>
<feature type="domain" description="NADP-dependent oxidoreductase" evidence="8">
    <location>
        <begin position="17"/>
        <end position="188"/>
    </location>
</feature>
<dbReference type="InterPro" id="IPR023210">
    <property type="entry name" value="NADP_OxRdtase_dom"/>
</dbReference>
<dbReference type="PIRSF" id="PIRSF000097">
    <property type="entry name" value="AKR"/>
    <property type="match status" value="1"/>
</dbReference>
<keyword evidence="7" id="KW-0812">Transmembrane</keyword>
<dbReference type="InterPro" id="IPR018170">
    <property type="entry name" value="Aldo/ket_reductase_CS"/>
</dbReference>
<dbReference type="FunFam" id="3.20.20.100:FF:000002">
    <property type="entry name" value="2,5-diketo-D-gluconic acid reductase A"/>
    <property type="match status" value="1"/>
</dbReference>
<dbReference type="SUPFAM" id="SSF51430">
    <property type="entry name" value="NAD(P)-linked oxidoreductase"/>
    <property type="match status" value="1"/>
</dbReference>
<sequence length="311" mass="33801">MPWNGVKLNSGDVIPQLGYGTWKIPPKEAVDQITQAVHVGVTHIDTAQNYGNEAETGQALKENGLPRSSVWITTKFSGRKSVEESIKDSLNYLGVKFVDLYLIHGPPMAEGNIPGLWEKFEKIQADGSAKSIGVSNFNVEELELLLRNAKVVPAVNQILLHPYIYAQQKPIIDFCHKEGIAIEAYSPLIPITKVPGGPVDKPLQKISKRTGATYDQILLAWNKAKGSIVLSSSSKRSRLEGYMKAGDIELTEEEIAEIDAAGAKGSDSWFIEDVVPKSNSTGRTLTVIILAAVSLTATIAVWAAAHVFNLV</sequence>
<keyword evidence="10" id="KW-1185">Reference proteome</keyword>
<dbReference type="Gene3D" id="3.20.20.100">
    <property type="entry name" value="NADP-dependent oxidoreductase domain"/>
    <property type="match status" value="1"/>
</dbReference>
<feature type="domain" description="NADP-dependent oxidoreductase" evidence="8">
    <location>
        <begin position="201"/>
        <end position="261"/>
    </location>
</feature>
<dbReference type="PANTHER" id="PTHR43827:SF3">
    <property type="entry name" value="NADP-DEPENDENT OXIDOREDUCTASE DOMAIN-CONTAINING PROTEIN"/>
    <property type="match status" value="1"/>
</dbReference>
<comment type="caution">
    <text evidence="9">The sequence shown here is derived from an EMBL/GenBank/DDBJ whole genome shotgun (WGS) entry which is preliminary data.</text>
</comment>
<dbReference type="GO" id="GO:0016652">
    <property type="term" value="F:oxidoreductase activity, acting on NAD(P)H as acceptor"/>
    <property type="evidence" value="ECO:0007669"/>
    <property type="project" value="InterPro"/>
</dbReference>
<evidence type="ECO:0000256" key="7">
    <source>
        <dbReference type="SAM" id="Phobius"/>
    </source>
</evidence>
<feature type="site" description="Lowers pKa of active site Tyr" evidence="6">
    <location>
        <position position="75"/>
    </location>
</feature>
<comment type="similarity">
    <text evidence="1">Belongs to the aldo/keto reductase family.</text>
</comment>
<dbReference type="PANTHER" id="PTHR43827">
    <property type="entry name" value="2,5-DIKETO-D-GLUCONIC ACID REDUCTASE"/>
    <property type="match status" value="1"/>
</dbReference>
<keyword evidence="2" id="KW-0521">NADP</keyword>
<dbReference type="PROSITE" id="PS00062">
    <property type="entry name" value="ALDOKETO_REDUCTASE_2"/>
    <property type="match status" value="1"/>
</dbReference>
<dbReference type="Proteomes" id="UP001050691">
    <property type="component" value="Unassembled WGS sequence"/>
</dbReference>
<evidence type="ECO:0000256" key="5">
    <source>
        <dbReference type="PIRSR" id="PIRSR000097-2"/>
    </source>
</evidence>
<protein>
    <recommendedName>
        <fullName evidence="8">NADP-dependent oxidoreductase domain-containing protein</fullName>
    </recommendedName>
</protein>